<dbReference type="Gene3D" id="3.30.70.100">
    <property type="match status" value="1"/>
</dbReference>
<dbReference type="InterPro" id="IPR001792">
    <property type="entry name" value="Acylphosphatase-like_dom"/>
</dbReference>
<name>A0A840V8U4_9BACT</name>
<dbReference type="PROSITE" id="PS00151">
    <property type="entry name" value="ACYLPHOSPHATASE_2"/>
    <property type="match status" value="1"/>
</dbReference>
<protein>
    <recommendedName>
        <fullName evidence="2 4">Acylphosphatase</fullName>
        <ecNumber evidence="2 4">3.6.1.7</ecNumber>
    </recommendedName>
</protein>
<feature type="active site" evidence="4">
    <location>
        <position position="18"/>
    </location>
</feature>
<dbReference type="InterPro" id="IPR020456">
    <property type="entry name" value="Acylphosphatase"/>
</dbReference>
<organism evidence="8 9">
    <name type="scientific">Desulfoprunum benzoelyticum</name>
    <dbReference type="NCBI Taxonomy" id="1506996"/>
    <lineage>
        <taxon>Bacteria</taxon>
        <taxon>Pseudomonadati</taxon>
        <taxon>Thermodesulfobacteriota</taxon>
        <taxon>Desulfobulbia</taxon>
        <taxon>Desulfobulbales</taxon>
        <taxon>Desulfobulbaceae</taxon>
        <taxon>Desulfoprunum</taxon>
    </lineage>
</organism>
<dbReference type="PRINTS" id="PR00112">
    <property type="entry name" value="ACYLPHPHTASE"/>
</dbReference>
<gene>
    <name evidence="8" type="ORF">HNQ81_003124</name>
</gene>
<evidence type="ECO:0000256" key="6">
    <source>
        <dbReference type="RuleBase" id="RU004168"/>
    </source>
</evidence>
<dbReference type="PROSITE" id="PS00150">
    <property type="entry name" value="ACYLPHOSPHATASE_1"/>
    <property type="match status" value="1"/>
</dbReference>
<accession>A0A840V8U4</accession>
<evidence type="ECO:0000259" key="7">
    <source>
        <dbReference type="PROSITE" id="PS51160"/>
    </source>
</evidence>
<keyword evidence="9" id="KW-1185">Reference proteome</keyword>
<evidence type="ECO:0000256" key="2">
    <source>
        <dbReference type="ARBA" id="ARBA00012150"/>
    </source>
</evidence>
<dbReference type="EMBL" id="JACHEO010000024">
    <property type="protein sequence ID" value="MBB5349371.1"/>
    <property type="molecule type" value="Genomic_DNA"/>
</dbReference>
<evidence type="ECO:0000313" key="9">
    <source>
        <dbReference type="Proteomes" id="UP000539642"/>
    </source>
</evidence>
<dbReference type="GO" id="GO:0003998">
    <property type="term" value="F:acylphosphatase activity"/>
    <property type="evidence" value="ECO:0007669"/>
    <property type="project" value="UniProtKB-EC"/>
</dbReference>
<dbReference type="SUPFAM" id="SSF54975">
    <property type="entry name" value="Acylphosphatase/BLUF domain-like"/>
    <property type="match status" value="1"/>
</dbReference>
<keyword evidence="4 5" id="KW-0378">Hydrolase</keyword>
<reference evidence="8 9" key="1">
    <citation type="submission" date="2020-08" db="EMBL/GenBank/DDBJ databases">
        <title>Genomic Encyclopedia of Type Strains, Phase IV (KMG-IV): sequencing the most valuable type-strain genomes for metagenomic binning, comparative biology and taxonomic classification.</title>
        <authorList>
            <person name="Goeker M."/>
        </authorList>
    </citation>
    <scope>NUCLEOTIDE SEQUENCE [LARGE SCALE GENOMIC DNA]</scope>
    <source>
        <strain evidence="8 9">DSM 28570</strain>
    </source>
</reference>
<comment type="caution">
    <text evidence="8">The sequence shown here is derived from an EMBL/GenBank/DDBJ whole genome shotgun (WGS) entry which is preliminary data.</text>
</comment>
<proteinExistence type="inferred from homology"/>
<dbReference type="Proteomes" id="UP000539642">
    <property type="component" value="Unassembled WGS sequence"/>
</dbReference>
<evidence type="ECO:0000313" key="8">
    <source>
        <dbReference type="EMBL" id="MBB5349371.1"/>
    </source>
</evidence>
<dbReference type="Pfam" id="PF00708">
    <property type="entry name" value="Acylphosphatase"/>
    <property type="match status" value="1"/>
</dbReference>
<dbReference type="PANTHER" id="PTHR47268:SF4">
    <property type="entry name" value="ACYLPHOSPHATASE"/>
    <property type="match status" value="1"/>
</dbReference>
<dbReference type="RefSeq" id="WP_183352174.1">
    <property type="nucleotide sequence ID" value="NZ_JACHEO010000024.1"/>
</dbReference>
<feature type="active site" evidence="4">
    <location>
        <position position="36"/>
    </location>
</feature>
<evidence type="ECO:0000256" key="5">
    <source>
        <dbReference type="RuleBase" id="RU000553"/>
    </source>
</evidence>
<evidence type="ECO:0000256" key="1">
    <source>
        <dbReference type="ARBA" id="ARBA00005614"/>
    </source>
</evidence>
<sequence length="90" mass="10162">MKTVQVRIEGRVQGVYFRDYTRREALQQGVDGWVRNLPDGSVEAVITGSEKAVEAMLDWFQIGSPHAVVRAVKVTDIVPPQEFPGFDIRF</sequence>
<dbReference type="PROSITE" id="PS51160">
    <property type="entry name" value="ACYLPHOSPHATASE_3"/>
    <property type="match status" value="1"/>
</dbReference>
<comment type="catalytic activity">
    <reaction evidence="3 4 5">
        <text>an acyl phosphate + H2O = a carboxylate + phosphate + H(+)</text>
        <dbReference type="Rhea" id="RHEA:14965"/>
        <dbReference type="ChEBI" id="CHEBI:15377"/>
        <dbReference type="ChEBI" id="CHEBI:15378"/>
        <dbReference type="ChEBI" id="CHEBI:29067"/>
        <dbReference type="ChEBI" id="CHEBI:43474"/>
        <dbReference type="ChEBI" id="CHEBI:59918"/>
        <dbReference type="EC" id="3.6.1.7"/>
    </reaction>
</comment>
<dbReference type="AlphaFoldDB" id="A0A840V8U4"/>
<evidence type="ECO:0000256" key="3">
    <source>
        <dbReference type="ARBA" id="ARBA00047645"/>
    </source>
</evidence>
<feature type="domain" description="Acylphosphatase-like" evidence="7">
    <location>
        <begin position="3"/>
        <end position="90"/>
    </location>
</feature>
<dbReference type="EC" id="3.6.1.7" evidence="2 4"/>
<comment type="similarity">
    <text evidence="1 6">Belongs to the acylphosphatase family.</text>
</comment>
<dbReference type="InterPro" id="IPR036046">
    <property type="entry name" value="Acylphosphatase-like_dom_sf"/>
</dbReference>
<dbReference type="PANTHER" id="PTHR47268">
    <property type="entry name" value="ACYLPHOSPHATASE"/>
    <property type="match status" value="1"/>
</dbReference>
<evidence type="ECO:0000256" key="4">
    <source>
        <dbReference type="PROSITE-ProRule" id="PRU00520"/>
    </source>
</evidence>
<dbReference type="InterPro" id="IPR017968">
    <property type="entry name" value="Acylphosphatase_CS"/>
</dbReference>